<dbReference type="InterPro" id="IPR003953">
    <property type="entry name" value="FAD-dep_OxRdtase_2_FAD-bd"/>
</dbReference>
<dbReference type="SMART" id="SM01117">
    <property type="entry name" value="Cyt-b5"/>
    <property type="match status" value="1"/>
</dbReference>
<dbReference type="EMBL" id="HBGV01011813">
    <property type="protein sequence ID" value="CAD9498779.1"/>
    <property type="molecule type" value="Transcribed_RNA"/>
</dbReference>
<dbReference type="GO" id="GO:0016491">
    <property type="term" value="F:oxidoreductase activity"/>
    <property type="evidence" value="ECO:0007669"/>
    <property type="project" value="UniProtKB-KW"/>
</dbReference>
<dbReference type="Pfam" id="PF00890">
    <property type="entry name" value="FAD_binding_2"/>
    <property type="match status" value="1"/>
</dbReference>
<accession>A0A7S2MRW4</accession>
<sequence length="205" mass="22137">MQAYQREAQSGIDEWGKTSFRGVPKADLDNEIFYAGIITPVLHYCMGGVTIDVEGNVLDESGDIISGLHAAGEVAGGVHGNNRLGGNSLLECTVYGTIIGKKLPVKVRKSVSNDGAISSRAEKKSANKLREITPDELAKHNTEDDCWVSIHGNVYDLTDFAEEHPPGAQSIHDLAGQDGTEAFESVHNENILDDFTDVKMGILKQ</sequence>
<evidence type="ECO:0000313" key="4">
    <source>
        <dbReference type="EMBL" id="CAD9498779.1"/>
    </source>
</evidence>
<reference evidence="4" key="1">
    <citation type="submission" date="2021-01" db="EMBL/GenBank/DDBJ databases">
        <authorList>
            <person name="Corre E."/>
            <person name="Pelletier E."/>
            <person name="Niang G."/>
            <person name="Scheremetjew M."/>
            <person name="Finn R."/>
            <person name="Kale V."/>
            <person name="Holt S."/>
            <person name="Cochrane G."/>
            <person name="Meng A."/>
            <person name="Brown T."/>
            <person name="Cohen L."/>
        </authorList>
    </citation>
    <scope>NUCLEOTIDE SEQUENCE</scope>
    <source>
        <strain evidence="4">CCMP826</strain>
    </source>
</reference>
<dbReference type="Gene3D" id="3.50.50.60">
    <property type="entry name" value="FAD/NAD(P)-binding domain"/>
    <property type="match status" value="1"/>
</dbReference>
<dbReference type="SUPFAM" id="SSF55856">
    <property type="entry name" value="Cytochrome b5-like heme/steroid binding domain"/>
    <property type="match status" value="1"/>
</dbReference>
<dbReference type="PANTHER" id="PTHR43400:SF1">
    <property type="entry name" value="FUMARATE REDUCTASE"/>
    <property type="match status" value="1"/>
</dbReference>
<dbReference type="SUPFAM" id="SSF51905">
    <property type="entry name" value="FAD/NAD(P)-binding domain"/>
    <property type="match status" value="1"/>
</dbReference>
<dbReference type="InterPro" id="IPR050315">
    <property type="entry name" value="FAD-oxidoreductase_2"/>
</dbReference>
<dbReference type="PANTHER" id="PTHR43400">
    <property type="entry name" value="FUMARATE REDUCTASE"/>
    <property type="match status" value="1"/>
</dbReference>
<name>A0A7S2MRW4_9STRA</name>
<dbReference type="Gene3D" id="3.10.120.10">
    <property type="entry name" value="Cytochrome b5-like heme/steroid binding domain"/>
    <property type="match status" value="1"/>
</dbReference>
<keyword evidence="1" id="KW-0285">Flavoprotein</keyword>
<organism evidence="4">
    <name type="scientific">Helicotheca tamesis</name>
    <dbReference type="NCBI Taxonomy" id="374047"/>
    <lineage>
        <taxon>Eukaryota</taxon>
        <taxon>Sar</taxon>
        <taxon>Stramenopiles</taxon>
        <taxon>Ochrophyta</taxon>
        <taxon>Bacillariophyta</taxon>
        <taxon>Mediophyceae</taxon>
        <taxon>Lithodesmiophycidae</taxon>
        <taxon>Lithodesmiales</taxon>
        <taxon>Lithodesmiaceae</taxon>
        <taxon>Helicotheca</taxon>
    </lineage>
</organism>
<evidence type="ECO:0000256" key="1">
    <source>
        <dbReference type="ARBA" id="ARBA00022630"/>
    </source>
</evidence>
<dbReference type="InterPro" id="IPR027477">
    <property type="entry name" value="Succ_DH/fumarate_Rdtase_cat_sf"/>
</dbReference>
<feature type="domain" description="Cytochrome b5 heme-binding" evidence="3">
    <location>
        <begin position="129"/>
        <end position="204"/>
    </location>
</feature>
<dbReference type="PROSITE" id="PS50255">
    <property type="entry name" value="CYTOCHROME_B5_2"/>
    <property type="match status" value="1"/>
</dbReference>
<dbReference type="InterPro" id="IPR036188">
    <property type="entry name" value="FAD/NAD-bd_sf"/>
</dbReference>
<evidence type="ECO:0000259" key="3">
    <source>
        <dbReference type="PROSITE" id="PS50255"/>
    </source>
</evidence>
<dbReference type="AlphaFoldDB" id="A0A7S2MRW4"/>
<dbReference type="InterPro" id="IPR001199">
    <property type="entry name" value="Cyt_B5-like_heme/steroid-bd"/>
</dbReference>
<dbReference type="PRINTS" id="PR00363">
    <property type="entry name" value="CYTOCHROMEB5"/>
</dbReference>
<dbReference type="Pfam" id="PF00173">
    <property type="entry name" value="Cyt-b5"/>
    <property type="match status" value="1"/>
</dbReference>
<proteinExistence type="predicted"/>
<evidence type="ECO:0000256" key="2">
    <source>
        <dbReference type="ARBA" id="ARBA00023002"/>
    </source>
</evidence>
<protein>
    <recommendedName>
        <fullName evidence="3">Cytochrome b5 heme-binding domain-containing protein</fullName>
    </recommendedName>
</protein>
<keyword evidence="2" id="KW-0560">Oxidoreductase</keyword>
<gene>
    <name evidence="4" type="ORF">HTAM1171_LOCUS7249</name>
</gene>
<dbReference type="InterPro" id="IPR036400">
    <property type="entry name" value="Cyt_B5-like_heme/steroid_sf"/>
</dbReference>
<dbReference type="Gene3D" id="3.90.700.10">
    <property type="entry name" value="Succinate dehydrogenase/fumarate reductase flavoprotein, catalytic domain"/>
    <property type="match status" value="1"/>
</dbReference>